<dbReference type="Gene3D" id="1.25.40.470">
    <property type="match status" value="1"/>
</dbReference>
<evidence type="ECO:0000259" key="9">
    <source>
        <dbReference type="Pfam" id="PF25144"/>
    </source>
</evidence>
<evidence type="ECO:0000259" key="8">
    <source>
        <dbReference type="Pfam" id="PF23381"/>
    </source>
</evidence>
<evidence type="ECO:0000256" key="3">
    <source>
        <dbReference type="ARBA" id="ARBA00022574"/>
    </source>
</evidence>
<dbReference type="OMA" id="GDSFDTW"/>
<evidence type="ECO:0000259" key="7">
    <source>
        <dbReference type="Pfam" id="PF23377"/>
    </source>
</evidence>
<dbReference type="PANTHER" id="PTHR12764:SF4">
    <property type="entry name" value="INTRAFLAGELLAR TRANSPORT PROTEIN 122 HOMOLOG"/>
    <property type="match status" value="1"/>
</dbReference>
<dbReference type="InterPro" id="IPR056153">
    <property type="entry name" value="Beta-prop_IFT122_1st"/>
</dbReference>
<dbReference type="GO" id="GO:0061512">
    <property type="term" value="P:protein localization to cilium"/>
    <property type="evidence" value="ECO:0007669"/>
    <property type="project" value="TreeGrafter"/>
</dbReference>
<dbReference type="InterPro" id="IPR015943">
    <property type="entry name" value="WD40/YVTN_repeat-like_dom_sf"/>
</dbReference>
<dbReference type="GO" id="GO:0097730">
    <property type="term" value="C:non-motile cilium"/>
    <property type="evidence" value="ECO:0007669"/>
    <property type="project" value="TreeGrafter"/>
</dbReference>
<dbReference type="SUPFAM" id="SSF69322">
    <property type="entry name" value="Tricorn protease domain 2"/>
    <property type="match status" value="1"/>
</dbReference>
<dbReference type="Proteomes" id="UP000276776">
    <property type="component" value="Unassembled WGS sequence"/>
</dbReference>
<dbReference type="GO" id="GO:0035721">
    <property type="term" value="P:intraciliary retrograde transport"/>
    <property type="evidence" value="ECO:0007669"/>
    <property type="project" value="TreeGrafter"/>
</dbReference>
<dbReference type="GO" id="GO:1905515">
    <property type="term" value="P:non-motile cilium assembly"/>
    <property type="evidence" value="ECO:0007669"/>
    <property type="project" value="TreeGrafter"/>
</dbReference>
<evidence type="ECO:0000256" key="6">
    <source>
        <dbReference type="ARBA" id="ARBA00023273"/>
    </source>
</evidence>
<evidence type="ECO:0000256" key="5">
    <source>
        <dbReference type="ARBA" id="ARBA00023069"/>
    </source>
</evidence>
<dbReference type="EMBL" id="UYYF01000163">
    <property type="protein sequence ID" value="VDM96734.1"/>
    <property type="molecule type" value="Genomic_DNA"/>
</dbReference>
<dbReference type="Pfam" id="PF23381">
    <property type="entry name" value="Beta-prop_IFT122_1st"/>
    <property type="match status" value="1"/>
</dbReference>
<keyword evidence="5" id="KW-0969">Cilium</keyword>
<keyword evidence="3" id="KW-0853">WD repeat</keyword>
<evidence type="ECO:0000259" key="10">
    <source>
        <dbReference type="Pfam" id="PF25295"/>
    </source>
</evidence>
<comment type="subcellular location">
    <subcellularLocation>
        <location evidence="1">Cell projection</location>
        <location evidence="1">Cilium</location>
    </subcellularLocation>
</comment>
<organism evidence="13">
    <name type="scientific">Thelazia callipaeda</name>
    <name type="common">Oriental eyeworm</name>
    <name type="synonym">Parasitic nematode</name>
    <dbReference type="NCBI Taxonomy" id="103827"/>
    <lineage>
        <taxon>Eukaryota</taxon>
        <taxon>Metazoa</taxon>
        <taxon>Ecdysozoa</taxon>
        <taxon>Nematoda</taxon>
        <taxon>Chromadorea</taxon>
        <taxon>Rhabditida</taxon>
        <taxon>Spirurina</taxon>
        <taxon>Spiruromorpha</taxon>
        <taxon>Thelazioidea</taxon>
        <taxon>Thelaziidae</taxon>
        <taxon>Thelazia</taxon>
    </lineage>
</organism>
<keyword evidence="12" id="KW-1185">Reference proteome</keyword>
<dbReference type="Pfam" id="PF23377">
    <property type="entry name" value="Beta-prop_IFT122_2nd"/>
    <property type="match status" value="1"/>
</dbReference>
<evidence type="ECO:0000313" key="12">
    <source>
        <dbReference type="Proteomes" id="UP000276776"/>
    </source>
</evidence>
<keyword evidence="6" id="KW-0966">Cell projection</keyword>
<dbReference type="SMART" id="SM00320">
    <property type="entry name" value="WD40"/>
    <property type="match status" value="3"/>
</dbReference>
<dbReference type="InterPro" id="IPR001680">
    <property type="entry name" value="WD40_rpt"/>
</dbReference>
<evidence type="ECO:0000256" key="2">
    <source>
        <dbReference type="ARBA" id="ARBA00019442"/>
    </source>
</evidence>
<reference evidence="11 12" key="2">
    <citation type="submission" date="2018-11" db="EMBL/GenBank/DDBJ databases">
        <authorList>
            <consortium name="Pathogen Informatics"/>
        </authorList>
    </citation>
    <scope>NUCLEOTIDE SEQUENCE [LARGE SCALE GENOMIC DNA]</scope>
</reference>
<gene>
    <name evidence="11" type="ORF">TCLT_LOCUS1344</name>
</gene>
<dbReference type="Gene3D" id="2.130.10.10">
    <property type="entry name" value="YVTN repeat-like/Quinoprotein amine dehydrogenase"/>
    <property type="match status" value="1"/>
</dbReference>
<dbReference type="InterPro" id="IPR056838">
    <property type="entry name" value="Zn_ribbon_IFT122"/>
</dbReference>
<evidence type="ECO:0000256" key="4">
    <source>
        <dbReference type="ARBA" id="ARBA00022737"/>
    </source>
</evidence>
<feature type="domain" description="IFT122 first beta-propeller" evidence="8">
    <location>
        <begin position="4"/>
        <end position="102"/>
    </location>
</feature>
<dbReference type="InterPro" id="IPR056152">
    <property type="entry name" value="Beta-prop_IFT122_2nd"/>
</dbReference>
<evidence type="ECO:0000256" key="1">
    <source>
        <dbReference type="ARBA" id="ARBA00004138"/>
    </source>
</evidence>
<evidence type="ECO:0000313" key="13">
    <source>
        <dbReference type="WBParaSite" id="TCLT_0000134301-mRNA-1"/>
    </source>
</evidence>
<dbReference type="Pfam" id="PF25144">
    <property type="entry name" value="Zn_ribbon_IFT122"/>
    <property type="match status" value="1"/>
</dbReference>
<dbReference type="GO" id="GO:0030991">
    <property type="term" value="C:intraciliary transport particle A"/>
    <property type="evidence" value="ECO:0007669"/>
    <property type="project" value="TreeGrafter"/>
</dbReference>
<feature type="domain" description="Intraflagellar transport protein 122 homolog TPR" evidence="10">
    <location>
        <begin position="483"/>
        <end position="846"/>
    </location>
</feature>
<sequence length="1043" mass="119436">NQLLVCRHSEAIQCLAFSPLSCHLLSCAISDFGLWTQLEKSVRKQRTTSRCSCCAWSCDGQFYAIGMFDGTVSLRSAENGEEVKKIVRPAGEPIWALTFAPIRSNTSSDELFVLVDWGQTFASYNLQGNQVQLMREGKLGYDPTAVEYFNYGQFLVVCGSNRQVTLYSRKGTLLFKLVLIATPFFFHLIRNGTNYKASSSAVGCVDGTLASYRLMFSTVHGLHKERYAYRENMTDVVVQHLENQTSVVIQCSDLVRKVAVYHNQLAVQLTDCVKIYQQDVQHADGQLDYRLIETISSSFQCSLLVLCSKHLIICQEKRLQCYDHKGLKQREWILESLIRYIKVIGGPSGREAILIGLRNGIVCKIFVDNPFPIDLLCLKNTVRCLDISHLRRKLAIVDGTGVCMTFSTKSKQLLFQEPSCSSVAWNVDQENLLCYSGDGTLCIKADNFTPYQQRMQGFVVGFSGKRVFCLHMFALSIMQVPLSKQLYQYLEKKMYREAYKLASLGITESDWEILGHDALHSLELEIAQKAFHRTKNTRYLQLISEIKNMLKKNANENLILAYMKAYEGRFTEAAVLFQNAKSEQKTLEMLTDLRMFDQAQELLSSASGETQRAMIRKQADWAQDSNQPLFATQMFIASGDFDKAVNLMIENDWTDMLINLSHHIDGSNVDLLHTIANYLGRKNEYTLASQLYQSINDIRSSINMYVEAKLWNKAFSIAAKHQDYNEEVYLPYARWLAEKDYFDEAQKAYHMAGHDVEALQVLEQLEENAVNENRYLDAGYYNWLLSMRFLYQCSSDRELKSKSIELAHKANCYYAFDAIHKYLVTEPFTSCPAESLINIARYLAFQTQIYKLSRVSIFYTLLKQGQALGANKLARYALEQLGYLKIPRYFEKLIEIDALMIRSKPFTDAEGLLPMCYRCGLSNPLIGSNECVQCKTPFILSFITFEVLPLVEFTISDDIDLEEARRIINAEPPLHQIEENPLQKQMNMETNKIIADRETLLKLEKHQVIISEWPPPFVTRFYYNVIPEVSITHCNSCHHVCNF</sequence>
<evidence type="ECO:0000313" key="11">
    <source>
        <dbReference type="EMBL" id="VDM96734.1"/>
    </source>
</evidence>
<protein>
    <recommendedName>
        <fullName evidence="2">Intraflagellar transport protein 122 homolog</fullName>
    </recommendedName>
</protein>
<dbReference type="InterPro" id="IPR057411">
    <property type="entry name" value="TPR_IFT122"/>
</dbReference>
<dbReference type="STRING" id="103827.A0A0N5CMG3"/>
<dbReference type="Pfam" id="PF25295">
    <property type="entry name" value="TPR_IFT122"/>
    <property type="match status" value="1"/>
</dbReference>
<dbReference type="InterPro" id="IPR039857">
    <property type="entry name" value="Ift122/121"/>
</dbReference>
<dbReference type="AlphaFoldDB" id="A0A0N5CMG3"/>
<proteinExistence type="predicted"/>
<dbReference type="WBParaSite" id="TCLT_0000134301-mRNA-1">
    <property type="protein sequence ID" value="TCLT_0000134301-mRNA-1"/>
    <property type="gene ID" value="TCLT_0000134301"/>
</dbReference>
<reference evidence="13" key="1">
    <citation type="submission" date="2017-02" db="UniProtKB">
        <authorList>
            <consortium name="WormBaseParasite"/>
        </authorList>
    </citation>
    <scope>IDENTIFICATION</scope>
</reference>
<accession>A0A0N5CMG3</accession>
<name>A0A0N5CMG3_THECL</name>
<dbReference type="PANTHER" id="PTHR12764">
    <property type="entry name" value="WD REPEAT DOMAIN-RELATED"/>
    <property type="match status" value="1"/>
</dbReference>
<feature type="domain" description="IFT122 zinc ribbon" evidence="9">
    <location>
        <begin position="910"/>
        <end position="951"/>
    </location>
</feature>
<keyword evidence="4" id="KW-0677">Repeat</keyword>
<feature type="domain" description="IFT122 second beta-propeller" evidence="7">
    <location>
        <begin position="220"/>
        <end position="474"/>
    </location>
</feature>
<dbReference type="OrthoDB" id="10255582at2759"/>